<proteinExistence type="inferred from homology"/>
<dbReference type="KEGG" id="llu:AKJ09_07114"/>
<accession>A0A0K1Q3P1</accession>
<dbReference type="PANTHER" id="PTHR30026:SF20">
    <property type="entry name" value="OUTER MEMBRANE PROTEIN TOLC"/>
    <property type="match status" value="1"/>
</dbReference>
<dbReference type="STRING" id="1391654.AKJ09_07114"/>
<keyword evidence="3" id="KW-0813">Transport</keyword>
<dbReference type="AlphaFoldDB" id="A0A0K1Q3P1"/>
<dbReference type="Gene3D" id="1.20.1600.10">
    <property type="entry name" value="Outer membrane efflux proteins (OEP)"/>
    <property type="match status" value="1"/>
</dbReference>
<keyword evidence="7" id="KW-0998">Cell outer membrane</keyword>
<keyword evidence="8" id="KW-0175">Coiled coil</keyword>
<organism evidence="9 10">
    <name type="scientific">Labilithrix luteola</name>
    <dbReference type="NCBI Taxonomy" id="1391654"/>
    <lineage>
        <taxon>Bacteria</taxon>
        <taxon>Pseudomonadati</taxon>
        <taxon>Myxococcota</taxon>
        <taxon>Polyangia</taxon>
        <taxon>Polyangiales</taxon>
        <taxon>Labilitrichaceae</taxon>
        <taxon>Labilithrix</taxon>
    </lineage>
</organism>
<evidence type="ECO:0000313" key="10">
    <source>
        <dbReference type="Proteomes" id="UP000064967"/>
    </source>
</evidence>
<dbReference type="InterPro" id="IPR003423">
    <property type="entry name" value="OMP_efflux"/>
</dbReference>
<name>A0A0K1Q3P1_9BACT</name>
<evidence type="ECO:0000256" key="3">
    <source>
        <dbReference type="ARBA" id="ARBA00022448"/>
    </source>
</evidence>
<feature type="coiled-coil region" evidence="8">
    <location>
        <begin position="325"/>
        <end position="377"/>
    </location>
</feature>
<evidence type="ECO:0000256" key="7">
    <source>
        <dbReference type="ARBA" id="ARBA00023237"/>
    </source>
</evidence>
<dbReference type="GO" id="GO:0015562">
    <property type="term" value="F:efflux transmembrane transporter activity"/>
    <property type="evidence" value="ECO:0007669"/>
    <property type="project" value="InterPro"/>
</dbReference>
<evidence type="ECO:0000256" key="1">
    <source>
        <dbReference type="ARBA" id="ARBA00004442"/>
    </source>
</evidence>
<dbReference type="GO" id="GO:0015288">
    <property type="term" value="F:porin activity"/>
    <property type="evidence" value="ECO:0007669"/>
    <property type="project" value="TreeGrafter"/>
</dbReference>
<keyword evidence="10" id="KW-1185">Reference proteome</keyword>
<protein>
    <submittedName>
        <fullName evidence="9">Outer membrane efflux protein</fullName>
    </submittedName>
</protein>
<dbReference type="SUPFAM" id="SSF56954">
    <property type="entry name" value="Outer membrane efflux proteins (OEP)"/>
    <property type="match status" value="1"/>
</dbReference>
<dbReference type="PANTHER" id="PTHR30026">
    <property type="entry name" value="OUTER MEMBRANE PROTEIN TOLC"/>
    <property type="match status" value="1"/>
</dbReference>
<evidence type="ECO:0000256" key="6">
    <source>
        <dbReference type="ARBA" id="ARBA00023136"/>
    </source>
</evidence>
<dbReference type="InterPro" id="IPR051906">
    <property type="entry name" value="TolC-like"/>
</dbReference>
<comment type="subcellular location">
    <subcellularLocation>
        <location evidence="1">Cell outer membrane</location>
    </subcellularLocation>
</comment>
<dbReference type="EMBL" id="CP012333">
    <property type="protein sequence ID" value="AKV00451.1"/>
    <property type="molecule type" value="Genomic_DNA"/>
</dbReference>
<keyword evidence="6" id="KW-0472">Membrane</keyword>
<dbReference type="Proteomes" id="UP000064967">
    <property type="component" value="Chromosome"/>
</dbReference>
<evidence type="ECO:0000256" key="5">
    <source>
        <dbReference type="ARBA" id="ARBA00022692"/>
    </source>
</evidence>
<keyword evidence="5" id="KW-0812">Transmembrane</keyword>
<comment type="similarity">
    <text evidence="2">Belongs to the outer membrane factor (OMF) (TC 1.B.17) family.</text>
</comment>
<dbReference type="Pfam" id="PF02321">
    <property type="entry name" value="OEP"/>
    <property type="match status" value="2"/>
</dbReference>
<gene>
    <name evidence="9" type="ORF">AKJ09_07114</name>
</gene>
<dbReference type="RefSeq" id="WP_169928044.1">
    <property type="nucleotide sequence ID" value="NZ_CP012333.1"/>
</dbReference>
<keyword evidence="4" id="KW-1134">Transmembrane beta strand</keyword>
<dbReference type="GO" id="GO:0009279">
    <property type="term" value="C:cell outer membrane"/>
    <property type="evidence" value="ECO:0007669"/>
    <property type="project" value="UniProtKB-SubCell"/>
</dbReference>
<evidence type="ECO:0000256" key="4">
    <source>
        <dbReference type="ARBA" id="ARBA00022452"/>
    </source>
</evidence>
<evidence type="ECO:0000256" key="8">
    <source>
        <dbReference type="SAM" id="Coils"/>
    </source>
</evidence>
<evidence type="ECO:0000313" key="9">
    <source>
        <dbReference type="EMBL" id="AKV00451.1"/>
    </source>
</evidence>
<evidence type="ECO:0000256" key="2">
    <source>
        <dbReference type="ARBA" id="ARBA00007613"/>
    </source>
</evidence>
<reference evidence="9 10" key="1">
    <citation type="submission" date="2015-08" db="EMBL/GenBank/DDBJ databases">
        <authorList>
            <person name="Babu N.S."/>
            <person name="Beckwith C.J."/>
            <person name="Beseler K.G."/>
            <person name="Brison A."/>
            <person name="Carone J.V."/>
            <person name="Caskin T.P."/>
            <person name="Diamond M."/>
            <person name="Durham M.E."/>
            <person name="Foxe J.M."/>
            <person name="Go M."/>
            <person name="Henderson B.A."/>
            <person name="Jones I.B."/>
            <person name="McGettigan J.A."/>
            <person name="Micheletti S.J."/>
            <person name="Nasrallah M.E."/>
            <person name="Ortiz D."/>
            <person name="Piller C.R."/>
            <person name="Privatt S.R."/>
            <person name="Schneider S.L."/>
            <person name="Sharp S."/>
            <person name="Smith T.C."/>
            <person name="Stanton J.D."/>
            <person name="Ullery H.E."/>
            <person name="Wilson R.J."/>
            <person name="Serrano M.G."/>
            <person name="Buck G."/>
            <person name="Lee V."/>
            <person name="Wang Y."/>
            <person name="Carvalho R."/>
            <person name="Voegtly L."/>
            <person name="Shi R."/>
            <person name="Duckworth R."/>
            <person name="Johnson A."/>
            <person name="Loviza R."/>
            <person name="Walstead R."/>
            <person name="Shah Z."/>
            <person name="Kiflezghi M."/>
            <person name="Wade K."/>
            <person name="Ball S.L."/>
            <person name="Bradley K.W."/>
            <person name="Asai D.J."/>
            <person name="Bowman C.A."/>
            <person name="Russell D.A."/>
            <person name="Pope W.H."/>
            <person name="Jacobs-Sera D."/>
            <person name="Hendrix R.W."/>
            <person name="Hatfull G.F."/>
        </authorList>
    </citation>
    <scope>NUCLEOTIDE SEQUENCE [LARGE SCALE GENOMIC DNA]</scope>
    <source>
        <strain evidence="9 10">DSM 27648</strain>
    </source>
</reference>
<dbReference type="GO" id="GO:1990281">
    <property type="term" value="C:efflux pump complex"/>
    <property type="evidence" value="ECO:0007669"/>
    <property type="project" value="TreeGrafter"/>
</dbReference>
<sequence>MALLSISPPLFGGFVVRDALALQPLDAFVASARERNPDNREAAAIERQRDAESDVATGKFLPSIAAQGTYTRNGAEAKFDIPNGGTLTIQALNALDGSLTLAVPIVDVAAWQRKRAATATFRAAGASRTNTQLTVEENVTRAYYELVGSEALVGKAKASLGYAEDNSRTVSDRKDLGTASELDVQRAQADVARARQELAATQQGLVDARRVLASLARLSPEPSGEALAIDDDLNEEPPVSVWLDDSRGGDLVPVHAAVANTVVAERNRTAARAAWLPTLSAQAQERFTNAGGFAGKNSVLLMSLTANWRFDLTLAPNVRAQSAALAAAQAREDKARRAAEDAVDQAWNQVHAGIEKARAARAELDSSTAALELARDRYQSGVATQIEVVQAQRDFFGAGVSHVQAVADLKYARALLRLSARRVTNDEGGK</sequence>